<proteinExistence type="predicted"/>
<feature type="domain" description="N-acetyltransferase" evidence="1">
    <location>
        <begin position="8"/>
        <end position="194"/>
    </location>
</feature>
<dbReference type="RefSeq" id="WP_272776982.1">
    <property type="nucleotide sequence ID" value="NZ_JAQQLI010000013.1"/>
</dbReference>
<reference evidence="2" key="1">
    <citation type="journal article" date="2023" name="Microbiol Resour">
        <title>Genome Sequences of Rhodoplanes serenus and Two Thermotolerant Strains, Rhodoplanes tepidamans and 'Rhodoplanes cryptolactis,' Further Refine the Genus.</title>
        <authorList>
            <person name="Rayyan A.A."/>
            <person name="Kyndt J.A."/>
        </authorList>
    </citation>
    <scope>NUCLEOTIDE SEQUENCE</scope>
    <source>
        <strain evidence="2">DSM 9987</strain>
    </source>
</reference>
<dbReference type="Proteomes" id="UP001165652">
    <property type="component" value="Unassembled WGS sequence"/>
</dbReference>
<dbReference type="SUPFAM" id="SSF55729">
    <property type="entry name" value="Acyl-CoA N-acyltransferases (Nat)"/>
    <property type="match status" value="1"/>
</dbReference>
<comment type="caution">
    <text evidence="2">The sequence shown here is derived from an EMBL/GenBank/DDBJ whole genome shotgun (WGS) entry which is preliminary data.</text>
</comment>
<evidence type="ECO:0000313" key="3">
    <source>
        <dbReference type="Proteomes" id="UP001165652"/>
    </source>
</evidence>
<protein>
    <recommendedName>
        <fullName evidence="1">N-acetyltransferase domain-containing protein</fullName>
    </recommendedName>
</protein>
<evidence type="ECO:0000313" key="2">
    <source>
        <dbReference type="EMBL" id="MDC7786136.1"/>
    </source>
</evidence>
<reference evidence="2" key="2">
    <citation type="submission" date="2023-02" db="EMBL/GenBank/DDBJ databases">
        <authorList>
            <person name="Rayyan A."/>
            <person name="Meyer T."/>
            <person name="Kyndt J.A."/>
        </authorList>
    </citation>
    <scope>NUCLEOTIDE SEQUENCE</scope>
    <source>
        <strain evidence="2">DSM 9987</strain>
    </source>
</reference>
<dbReference type="InterPro" id="IPR000182">
    <property type="entry name" value="GNAT_dom"/>
</dbReference>
<name>A0ABT5J900_RHOTP</name>
<organism evidence="2 3">
    <name type="scientific">Rhodoplanes tepidamans</name>
    <name type="common">Rhodoplanes cryptolactis</name>
    <dbReference type="NCBI Taxonomy" id="200616"/>
    <lineage>
        <taxon>Bacteria</taxon>
        <taxon>Pseudomonadati</taxon>
        <taxon>Pseudomonadota</taxon>
        <taxon>Alphaproteobacteria</taxon>
        <taxon>Hyphomicrobiales</taxon>
        <taxon>Nitrobacteraceae</taxon>
        <taxon>Rhodoplanes</taxon>
    </lineage>
</organism>
<dbReference type="InterPro" id="IPR016181">
    <property type="entry name" value="Acyl_CoA_acyltransferase"/>
</dbReference>
<evidence type="ECO:0000259" key="1">
    <source>
        <dbReference type="PROSITE" id="PS51186"/>
    </source>
</evidence>
<sequence length="225" mass="25772">MTLDERVTTTRVTDEAGRQRVLTVLQATYQREKRWVIDPETQFPPADLARDDVSWFVVDVRSRPIGVRVRPAGVVRVVYDPPVEAYASYGFAPLDPSLKIEDMIRGSRIAEIGRFAVVPRFRRRLVVAAALMRAAAAETISRGYTHYLTDVFEDDPHSPYGFHTRVMGFHPVATHEVGELACSSRRITMVLDLKAAYQRLKRRGNWMFRYLTSQWPDALHQRLVA</sequence>
<dbReference type="Gene3D" id="3.40.630.30">
    <property type="match status" value="1"/>
</dbReference>
<keyword evidence="3" id="KW-1185">Reference proteome</keyword>
<accession>A0ABT5J900</accession>
<dbReference type="EMBL" id="JAQQLI010000013">
    <property type="protein sequence ID" value="MDC7786136.1"/>
    <property type="molecule type" value="Genomic_DNA"/>
</dbReference>
<dbReference type="Pfam" id="PF00583">
    <property type="entry name" value="Acetyltransf_1"/>
    <property type="match status" value="1"/>
</dbReference>
<gene>
    <name evidence="2" type="ORF">PQJ73_10625</name>
</gene>
<dbReference type="PROSITE" id="PS51186">
    <property type="entry name" value="GNAT"/>
    <property type="match status" value="1"/>
</dbReference>